<accession>M1CPB2</accession>
<reference evidence="3" key="1">
    <citation type="journal article" date="2011" name="Nature">
        <title>Genome sequence and analysis of the tuber crop potato.</title>
        <authorList>
            <consortium name="The Potato Genome Sequencing Consortium"/>
        </authorList>
    </citation>
    <scope>NUCLEOTIDE SEQUENCE [LARGE SCALE GENOMIC DNA]</scope>
    <source>
        <strain evidence="3">cv. DM1-3 516 R44</strain>
    </source>
</reference>
<dbReference type="InParanoid" id="M1CPB2"/>
<dbReference type="EnsemblPlants" id="PGSC0003DMT400071793">
    <property type="protein sequence ID" value="PGSC0003DMT400071793"/>
    <property type="gene ID" value="PGSC0003DMG400027931"/>
</dbReference>
<organism evidence="2 3">
    <name type="scientific">Solanum tuberosum</name>
    <name type="common">Potato</name>
    <dbReference type="NCBI Taxonomy" id="4113"/>
    <lineage>
        <taxon>Eukaryota</taxon>
        <taxon>Viridiplantae</taxon>
        <taxon>Streptophyta</taxon>
        <taxon>Embryophyta</taxon>
        <taxon>Tracheophyta</taxon>
        <taxon>Spermatophyta</taxon>
        <taxon>Magnoliopsida</taxon>
        <taxon>eudicotyledons</taxon>
        <taxon>Gunneridae</taxon>
        <taxon>Pentapetalae</taxon>
        <taxon>asterids</taxon>
        <taxon>lamiids</taxon>
        <taxon>Solanales</taxon>
        <taxon>Solanaceae</taxon>
        <taxon>Solanoideae</taxon>
        <taxon>Solaneae</taxon>
        <taxon>Solanum</taxon>
    </lineage>
</organism>
<evidence type="ECO:0000313" key="2">
    <source>
        <dbReference type="EnsemblPlants" id="PGSC0003DMT400071793"/>
    </source>
</evidence>
<sequence length="114" mass="12985">MKSELEIKVKGIGISETPSSIIQHQAHLTKLDLSVMEKLVALSCLFVPTWRSLMLATLECLEDGVFSVFPQHHYGGYHDELEEDEEEEEEDEYDDDDKGEEEEEERGGKGEETP</sequence>
<reference evidence="2" key="2">
    <citation type="submission" date="2015-06" db="UniProtKB">
        <authorList>
            <consortium name="EnsemblPlants"/>
        </authorList>
    </citation>
    <scope>IDENTIFICATION</scope>
    <source>
        <strain evidence="2">DM1-3 516 R44</strain>
    </source>
</reference>
<dbReference type="HOGENOM" id="CLU_2125438_0_0_1"/>
<name>M1CPB2_SOLTU</name>
<proteinExistence type="predicted"/>
<feature type="region of interest" description="Disordered" evidence="1">
    <location>
        <begin position="76"/>
        <end position="114"/>
    </location>
</feature>
<dbReference type="AlphaFoldDB" id="M1CPB2"/>
<protein>
    <submittedName>
        <fullName evidence="2">Uncharacterized protein</fullName>
    </submittedName>
</protein>
<dbReference type="Gramene" id="PGSC0003DMT400071793">
    <property type="protein sequence ID" value="PGSC0003DMT400071793"/>
    <property type="gene ID" value="PGSC0003DMG400027931"/>
</dbReference>
<dbReference type="PaxDb" id="4113-PGSC0003DMT400071793"/>
<feature type="compositionally biased region" description="Acidic residues" evidence="1">
    <location>
        <begin position="80"/>
        <end position="105"/>
    </location>
</feature>
<evidence type="ECO:0000256" key="1">
    <source>
        <dbReference type="SAM" id="MobiDB-lite"/>
    </source>
</evidence>
<dbReference type="Proteomes" id="UP000011115">
    <property type="component" value="Unassembled WGS sequence"/>
</dbReference>
<evidence type="ECO:0000313" key="3">
    <source>
        <dbReference type="Proteomes" id="UP000011115"/>
    </source>
</evidence>
<keyword evidence="3" id="KW-1185">Reference proteome</keyword>